<dbReference type="GO" id="GO:0047325">
    <property type="term" value="F:inositol-3,4,5,6-tetrakisphosphate 1-kinase activity"/>
    <property type="evidence" value="ECO:0007669"/>
    <property type="project" value="EnsemblPlants"/>
</dbReference>
<evidence type="ECO:0000256" key="9">
    <source>
        <dbReference type="ARBA" id="ARBA00022840"/>
    </source>
</evidence>
<dbReference type="GO" id="GO:0010264">
    <property type="term" value="P:myo-inositol hexakisphosphate biosynthetic process"/>
    <property type="evidence" value="ECO:0007669"/>
    <property type="project" value="EnsemblPlants"/>
</dbReference>
<evidence type="ECO:0000256" key="8">
    <source>
        <dbReference type="ARBA" id="ARBA00022777"/>
    </source>
</evidence>
<keyword evidence="6" id="KW-0479">Metal-binding</keyword>
<dbReference type="PANTHER" id="PTHR14217">
    <property type="entry name" value="INOSITOL-TETRAKISPHOSPHATE 1-KINASE"/>
    <property type="match status" value="1"/>
</dbReference>
<dbReference type="EMBL" id="LEKV01004840">
    <property type="protein sequence ID" value="KVH92164.1"/>
    <property type="molecule type" value="Genomic_DNA"/>
</dbReference>
<dbReference type="GO" id="GO:0005524">
    <property type="term" value="F:ATP binding"/>
    <property type="evidence" value="ECO:0007669"/>
    <property type="project" value="UniProtKB-KW"/>
</dbReference>
<dbReference type="STRING" id="59895.A0A103XK47"/>
<keyword evidence="5" id="KW-0808">Transferase</keyword>
<dbReference type="EC" id="2.7.1.159" evidence="4"/>
<dbReference type="InterPro" id="IPR008656">
    <property type="entry name" value="Inositol_tetrakis-P_1-kinase"/>
</dbReference>
<sequence length="431" mass="47638">MDMAIVSVGRIIHSENPMGGGVGGILLDSSVILDSTSNDDETATLRTGADYLLRKLRHSNIPTGISYAVGLSEAKVSLLEKLICVYSFEHFIYNPSSLDDTVNAVSLAWDNNGAIILHVVSKYNEGLVPKSFSSGWMNVFVNVDGDDASRNPTGIFIEKLEELPLTVCELNRKSSEGNLVVGYIMKPSREEDFAKRGAFPLNPTQNGLIFLPLTFDLPILTQLKKVEIVIHKATDEISSIERSNSSDCSSKIIYTRGMLELQRCIGELSDCCVIDPFDNIFPIVDRLKIQEILLGLEDLKTESQCKIRGPYYLKVDSFDDLELEQRLCGAKLSLPSIVKPQVACGAIVFKAADFTGLSVPLPAVVQEYVDHSSTLFKFYVLGEKIQEGTRDHVIVDVNYLPSFKEVPDEIAIPAFWDAIKMKYLSKKGKNG</sequence>
<keyword evidence="8" id="KW-0418">Kinase</keyword>
<dbReference type="Gene3D" id="3.30.1490.220">
    <property type="match status" value="1"/>
</dbReference>
<evidence type="ECO:0000259" key="11">
    <source>
        <dbReference type="Pfam" id="PF05770"/>
    </source>
</evidence>
<dbReference type="GO" id="GO:0052725">
    <property type="term" value="F:inositol-1,3,4-trisphosphate 6-kinase activity"/>
    <property type="evidence" value="ECO:0007669"/>
    <property type="project" value="EnsemblPlants"/>
</dbReference>
<comment type="subunit">
    <text evidence="3">Monomer.</text>
</comment>
<dbReference type="Proteomes" id="UP000243975">
    <property type="component" value="Unassembled WGS sequence"/>
</dbReference>
<evidence type="ECO:0000256" key="7">
    <source>
        <dbReference type="ARBA" id="ARBA00022741"/>
    </source>
</evidence>
<feature type="domain" description="Inositol 1,3,4-trisphosphate 5/6-kinase ATP-grasp" evidence="11">
    <location>
        <begin position="307"/>
        <end position="386"/>
    </location>
</feature>
<organism evidence="12 13">
    <name type="scientific">Cynara cardunculus var. scolymus</name>
    <name type="common">Globe artichoke</name>
    <name type="synonym">Cynara scolymus</name>
    <dbReference type="NCBI Taxonomy" id="59895"/>
    <lineage>
        <taxon>Eukaryota</taxon>
        <taxon>Viridiplantae</taxon>
        <taxon>Streptophyta</taxon>
        <taxon>Embryophyta</taxon>
        <taxon>Tracheophyta</taxon>
        <taxon>Spermatophyta</taxon>
        <taxon>Magnoliopsida</taxon>
        <taxon>eudicotyledons</taxon>
        <taxon>Gunneridae</taxon>
        <taxon>Pentapetalae</taxon>
        <taxon>asterids</taxon>
        <taxon>campanulids</taxon>
        <taxon>Asterales</taxon>
        <taxon>Asteraceae</taxon>
        <taxon>Carduoideae</taxon>
        <taxon>Cardueae</taxon>
        <taxon>Carduinae</taxon>
        <taxon>Cynara</taxon>
    </lineage>
</organism>
<evidence type="ECO:0000256" key="1">
    <source>
        <dbReference type="ARBA" id="ARBA00001946"/>
    </source>
</evidence>
<evidence type="ECO:0000256" key="10">
    <source>
        <dbReference type="ARBA" id="ARBA00022842"/>
    </source>
</evidence>
<dbReference type="OMA" id="IYMEKFE"/>
<comment type="caution">
    <text evidence="12">The sequence shown here is derived from an EMBL/GenBank/DDBJ whole genome shotgun (WGS) entry which is preliminary data.</text>
</comment>
<evidence type="ECO:0000256" key="6">
    <source>
        <dbReference type="ARBA" id="ARBA00022723"/>
    </source>
</evidence>
<accession>A0A103XK47</accession>
<dbReference type="PIRSF" id="PIRSF038163">
    <property type="entry name" value="ITPK_uncN"/>
    <property type="match status" value="1"/>
</dbReference>
<keyword evidence="10" id="KW-0460">Magnesium</keyword>
<evidence type="ECO:0000313" key="12">
    <source>
        <dbReference type="EMBL" id="KVH92164.1"/>
    </source>
</evidence>
<dbReference type="GO" id="GO:0000287">
    <property type="term" value="F:magnesium ion binding"/>
    <property type="evidence" value="ECO:0007669"/>
    <property type="project" value="InterPro"/>
</dbReference>
<evidence type="ECO:0000256" key="5">
    <source>
        <dbReference type="ARBA" id="ARBA00022679"/>
    </source>
</evidence>
<protein>
    <recommendedName>
        <fullName evidence="4">inositol-1,3,4-trisphosphate 5/6-kinase</fullName>
        <ecNumber evidence="4">2.7.1.159</ecNumber>
    </recommendedName>
</protein>
<dbReference type="AlphaFoldDB" id="A0A103XK47"/>
<name>A0A103XK47_CYNCS</name>
<dbReference type="PANTHER" id="PTHR14217:SF1">
    <property type="entry name" value="INOSITOL-TETRAKISPHOSPHATE 1-KINASE"/>
    <property type="match status" value="1"/>
</dbReference>
<dbReference type="Pfam" id="PF05770">
    <property type="entry name" value="Ins134_P3_kin"/>
    <property type="match status" value="1"/>
</dbReference>
<evidence type="ECO:0000256" key="4">
    <source>
        <dbReference type="ARBA" id="ARBA00012017"/>
    </source>
</evidence>
<gene>
    <name evidence="12" type="ORF">Ccrd_005800</name>
</gene>
<dbReference type="InterPro" id="IPR040464">
    <property type="entry name" value="InsP(3)kin_ATP-grasp"/>
</dbReference>
<evidence type="ECO:0000256" key="2">
    <source>
        <dbReference type="ARBA" id="ARBA00009601"/>
    </source>
</evidence>
<keyword evidence="9" id="KW-0067">ATP-binding</keyword>
<comment type="similarity">
    <text evidence="2">Belongs to the ITPK1 family.</text>
</comment>
<evidence type="ECO:0000313" key="13">
    <source>
        <dbReference type="Proteomes" id="UP000243975"/>
    </source>
</evidence>
<reference evidence="12 13" key="1">
    <citation type="journal article" date="2016" name="Sci. Rep.">
        <title>The genome sequence of the outbreeding globe artichoke constructed de novo incorporating a phase-aware low-pass sequencing strategy of F1 progeny.</title>
        <authorList>
            <person name="Scaglione D."/>
            <person name="Reyes-Chin-Wo S."/>
            <person name="Acquadro A."/>
            <person name="Froenicke L."/>
            <person name="Portis E."/>
            <person name="Beitel C."/>
            <person name="Tirone M."/>
            <person name="Mauro R."/>
            <person name="Lo Monaco A."/>
            <person name="Mauromicale G."/>
            <person name="Faccioli P."/>
            <person name="Cattivelli L."/>
            <person name="Rieseberg L."/>
            <person name="Michelmore R."/>
            <person name="Lanteri S."/>
        </authorList>
    </citation>
    <scope>NUCLEOTIDE SEQUENCE [LARGE SCALE GENOMIC DNA]</scope>
    <source>
        <strain evidence="12">2C</strain>
    </source>
</reference>
<keyword evidence="13" id="KW-1185">Reference proteome</keyword>
<dbReference type="GO" id="GO:0005737">
    <property type="term" value="C:cytoplasm"/>
    <property type="evidence" value="ECO:0007669"/>
    <property type="project" value="TreeGrafter"/>
</dbReference>
<dbReference type="GO" id="GO:0032957">
    <property type="term" value="P:inositol trisphosphate metabolic process"/>
    <property type="evidence" value="ECO:0007669"/>
    <property type="project" value="InterPro"/>
</dbReference>
<proteinExistence type="inferred from homology"/>
<keyword evidence="7" id="KW-0547">Nucleotide-binding</keyword>
<dbReference type="GO" id="GO:0052726">
    <property type="term" value="F:inositol-1,3,4-trisphosphate 5-kinase activity"/>
    <property type="evidence" value="ECO:0007669"/>
    <property type="project" value="EnsemblPlants"/>
</dbReference>
<comment type="cofactor">
    <cofactor evidence="1">
        <name>Mg(2+)</name>
        <dbReference type="ChEBI" id="CHEBI:18420"/>
    </cofactor>
</comment>
<dbReference type="Gramene" id="KVH92164">
    <property type="protein sequence ID" value="KVH92164"/>
    <property type="gene ID" value="Ccrd_005800"/>
</dbReference>
<dbReference type="Gene3D" id="3.40.50.11370">
    <property type="match status" value="1"/>
</dbReference>
<evidence type="ECO:0000256" key="3">
    <source>
        <dbReference type="ARBA" id="ARBA00011245"/>
    </source>
</evidence>